<proteinExistence type="predicted"/>
<organism evidence="1">
    <name type="scientific">uncultured prokaryote</name>
    <dbReference type="NCBI Taxonomy" id="198431"/>
    <lineage>
        <taxon>unclassified sequences</taxon>
        <taxon>environmental samples</taxon>
    </lineage>
</organism>
<dbReference type="EMBL" id="LN853010">
    <property type="protein sequence ID" value="CRY94743.1"/>
    <property type="molecule type" value="Genomic_DNA"/>
</dbReference>
<sequence>MAHPHPFIKVVAEGSLYGTEAFNFGFHIVQAPTIAEDQLPAVTQELADQIGNLVRTYFNSAAPNGLSITAKAKLERVKVNRIGRDGRYMDTDSVEHVVNPAIAGRSAGQPAPQLALAVSLIGHENPRGLAGRGRFYLPPMTGMESVTDDGKIGPLSISPVVSATQKLIRDVNALFNGLGVQYAYVGNTSSGSGNRPGRQQVVSEVRVGNVCDTVRSRRRSLQENYTVGTI</sequence>
<name>A0A0H5PYW4_9ZZZZ</name>
<dbReference type="AlphaFoldDB" id="A0A0H5PYW4"/>
<reference evidence="1" key="2">
    <citation type="submission" date="2015-07" db="EMBL/GenBank/DDBJ databases">
        <title>Plasmids, circular viruses and viroids from rat gut.</title>
        <authorList>
            <person name="Jorgensen T.J."/>
            <person name="Hansen M.A."/>
            <person name="Xu Z."/>
            <person name="Tabak M.A."/>
            <person name="Sorensen S.J."/>
            <person name="Hansen L.H."/>
        </authorList>
    </citation>
    <scope>NUCLEOTIDE SEQUENCE</scope>
    <source>
        <strain evidence="1">RGRH0343</strain>
    </source>
</reference>
<protein>
    <submittedName>
        <fullName evidence="1">Uncharacterized protein</fullName>
    </submittedName>
</protein>
<accession>A0A0H5PYW4</accession>
<reference evidence="1" key="1">
    <citation type="submission" date="2015-06" db="EMBL/GenBank/DDBJ databases">
        <authorList>
            <person name="Joergensen T."/>
        </authorList>
    </citation>
    <scope>NUCLEOTIDE SEQUENCE</scope>
    <source>
        <strain evidence="1">RGRH0343</strain>
    </source>
</reference>
<evidence type="ECO:0000313" key="1">
    <source>
        <dbReference type="EMBL" id="CRY94743.1"/>
    </source>
</evidence>